<sequence>MLDEDHESSHYAGNNRNIYTHTLGRIGGTNSAAAVALQMKATFTSILFVGGGVPREKADIRFGDVVSTSGRFERIGFLNSPPAVLLNASAKLENVPIFTCEYAGPDFLFDADYGHIGGATCGSCNKVRIVKQRPLDSEEIAVHYSTIASGNRAMKDAAERDKVSSQLSSVLCFEMEAAECLPIRGII</sequence>
<dbReference type="PANTHER" id="PTHR46082">
    <property type="entry name" value="ATP/GTP-BINDING PROTEIN-RELATED"/>
    <property type="match status" value="1"/>
</dbReference>
<dbReference type="GO" id="GO:0003824">
    <property type="term" value="F:catalytic activity"/>
    <property type="evidence" value="ECO:0007669"/>
    <property type="project" value="InterPro"/>
</dbReference>
<organism evidence="1">
    <name type="scientific">Petromyces alliaceus</name>
    <name type="common">Aspergillus alliaceus</name>
    <dbReference type="NCBI Taxonomy" id="209559"/>
    <lineage>
        <taxon>Eukaryota</taxon>
        <taxon>Fungi</taxon>
        <taxon>Dikarya</taxon>
        <taxon>Ascomycota</taxon>
        <taxon>Pezizomycotina</taxon>
        <taxon>Eurotiomycetes</taxon>
        <taxon>Eurotiomycetidae</taxon>
        <taxon>Eurotiales</taxon>
        <taxon>Aspergillaceae</taxon>
        <taxon>Aspergillus</taxon>
        <taxon>Aspergillus subgen. Circumdati</taxon>
    </lineage>
</organism>
<dbReference type="OrthoDB" id="1577640at2759"/>
<dbReference type="InterPro" id="IPR035994">
    <property type="entry name" value="Nucleoside_phosphorylase_sf"/>
</dbReference>
<dbReference type="SUPFAM" id="SSF53167">
    <property type="entry name" value="Purine and uridine phosphorylases"/>
    <property type="match status" value="1"/>
</dbReference>
<dbReference type="EMBL" id="ML735299">
    <property type="protein sequence ID" value="KAE8387088.1"/>
    <property type="molecule type" value="Genomic_DNA"/>
</dbReference>
<accession>A0A5N7BZS6</accession>
<dbReference type="Gene3D" id="3.40.50.1580">
    <property type="entry name" value="Nucleoside phosphorylase domain"/>
    <property type="match status" value="1"/>
</dbReference>
<gene>
    <name evidence="1" type="ORF">BDV23DRAFT_174940</name>
</gene>
<evidence type="ECO:0008006" key="2">
    <source>
        <dbReference type="Google" id="ProtNLM"/>
    </source>
</evidence>
<protein>
    <recommendedName>
        <fullName evidence="2">Nucleoside phosphorylase domain-containing protein</fullName>
    </recommendedName>
</protein>
<proteinExistence type="predicted"/>
<dbReference type="AlphaFoldDB" id="A0A5N7BZS6"/>
<dbReference type="InterPro" id="IPR053137">
    <property type="entry name" value="NLR-like"/>
</dbReference>
<dbReference type="Proteomes" id="UP000326877">
    <property type="component" value="Unassembled WGS sequence"/>
</dbReference>
<evidence type="ECO:0000313" key="1">
    <source>
        <dbReference type="EMBL" id="KAE8387088.1"/>
    </source>
</evidence>
<dbReference type="GO" id="GO:0009116">
    <property type="term" value="P:nucleoside metabolic process"/>
    <property type="evidence" value="ECO:0007669"/>
    <property type="project" value="InterPro"/>
</dbReference>
<reference evidence="1" key="1">
    <citation type="submission" date="2019-04" db="EMBL/GenBank/DDBJ databases">
        <title>Friends and foes A comparative genomics studyof 23 Aspergillus species from section Flavi.</title>
        <authorList>
            <consortium name="DOE Joint Genome Institute"/>
            <person name="Kjaerbolling I."/>
            <person name="Vesth T."/>
            <person name="Frisvad J.C."/>
            <person name="Nybo J.L."/>
            <person name="Theobald S."/>
            <person name="Kildgaard S."/>
            <person name="Isbrandt T."/>
            <person name="Kuo A."/>
            <person name="Sato A."/>
            <person name="Lyhne E.K."/>
            <person name="Kogle M.E."/>
            <person name="Wiebenga A."/>
            <person name="Kun R.S."/>
            <person name="Lubbers R.J."/>
            <person name="Makela M.R."/>
            <person name="Barry K."/>
            <person name="Chovatia M."/>
            <person name="Clum A."/>
            <person name="Daum C."/>
            <person name="Haridas S."/>
            <person name="He G."/>
            <person name="LaButti K."/>
            <person name="Lipzen A."/>
            <person name="Mondo S."/>
            <person name="Riley R."/>
            <person name="Salamov A."/>
            <person name="Simmons B.A."/>
            <person name="Magnuson J.K."/>
            <person name="Henrissat B."/>
            <person name="Mortensen U.H."/>
            <person name="Larsen T.O."/>
            <person name="Devries R.P."/>
            <person name="Grigoriev I.V."/>
            <person name="Machida M."/>
            <person name="Baker S.E."/>
            <person name="Andersen M.R."/>
        </authorList>
    </citation>
    <scope>NUCLEOTIDE SEQUENCE [LARGE SCALE GENOMIC DNA]</scope>
    <source>
        <strain evidence="1">IBT 14317</strain>
    </source>
</reference>
<dbReference type="PANTHER" id="PTHR46082:SF11">
    <property type="entry name" value="AAA+ ATPASE DOMAIN-CONTAINING PROTEIN-RELATED"/>
    <property type="match status" value="1"/>
</dbReference>
<name>A0A5N7BZS6_PETAA</name>